<proteinExistence type="predicted"/>
<protein>
    <submittedName>
        <fullName evidence="1">Uncharacterized protein</fullName>
    </submittedName>
</protein>
<organism evidence="1 2">
    <name type="scientific">Rousettus aegyptiacus</name>
    <name type="common">Egyptian fruit bat</name>
    <name type="synonym">Pteropus aegyptiacus</name>
    <dbReference type="NCBI Taxonomy" id="9407"/>
    <lineage>
        <taxon>Eukaryota</taxon>
        <taxon>Metazoa</taxon>
        <taxon>Chordata</taxon>
        <taxon>Craniata</taxon>
        <taxon>Vertebrata</taxon>
        <taxon>Euteleostomi</taxon>
        <taxon>Mammalia</taxon>
        <taxon>Eutheria</taxon>
        <taxon>Laurasiatheria</taxon>
        <taxon>Chiroptera</taxon>
        <taxon>Yinpterochiroptera</taxon>
        <taxon>Pteropodoidea</taxon>
        <taxon>Pteropodidae</taxon>
        <taxon>Rousettinae</taxon>
        <taxon>Rousettus</taxon>
    </lineage>
</organism>
<keyword evidence="2" id="KW-1185">Reference proteome</keyword>
<dbReference type="EMBL" id="JACASE010000008">
    <property type="protein sequence ID" value="KAF6441240.1"/>
    <property type="molecule type" value="Genomic_DNA"/>
</dbReference>
<evidence type="ECO:0000313" key="1">
    <source>
        <dbReference type="EMBL" id="KAF6441240.1"/>
    </source>
</evidence>
<sequence>MHAVQQWFENSGTWHLTTVSKIGFTELRKQEYLAHWAGRGAQTLPWGRGSPCSRQSVARQVQPHGSSSRQFCLLLYTLSNFLKNSSLQRTTKLYKKYKKITTYLFKIGGKNNLILLSCFINIIGNNQNVAIYLQ</sequence>
<comment type="caution">
    <text evidence="1">The sequence shown here is derived from an EMBL/GenBank/DDBJ whole genome shotgun (WGS) entry which is preliminary data.</text>
</comment>
<evidence type="ECO:0000313" key="2">
    <source>
        <dbReference type="Proteomes" id="UP000593571"/>
    </source>
</evidence>
<name>A0A7J8F0U3_ROUAE</name>
<accession>A0A7J8F0U3</accession>
<dbReference type="Proteomes" id="UP000593571">
    <property type="component" value="Unassembled WGS sequence"/>
</dbReference>
<dbReference type="AlphaFoldDB" id="A0A7J8F0U3"/>
<reference evidence="1 2" key="1">
    <citation type="journal article" date="2020" name="Nature">
        <title>Six reference-quality genomes reveal evolution of bat adaptations.</title>
        <authorList>
            <person name="Jebb D."/>
            <person name="Huang Z."/>
            <person name="Pippel M."/>
            <person name="Hughes G.M."/>
            <person name="Lavrichenko K."/>
            <person name="Devanna P."/>
            <person name="Winkler S."/>
            <person name="Jermiin L.S."/>
            <person name="Skirmuntt E.C."/>
            <person name="Katzourakis A."/>
            <person name="Burkitt-Gray L."/>
            <person name="Ray D.A."/>
            <person name="Sullivan K.A.M."/>
            <person name="Roscito J.G."/>
            <person name="Kirilenko B.M."/>
            <person name="Davalos L.M."/>
            <person name="Corthals A.P."/>
            <person name="Power M.L."/>
            <person name="Jones G."/>
            <person name="Ransome R.D."/>
            <person name="Dechmann D.K.N."/>
            <person name="Locatelli A.G."/>
            <person name="Puechmaille S.J."/>
            <person name="Fedrigo O."/>
            <person name="Jarvis E.D."/>
            <person name="Hiller M."/>
            <person name="Vernes S.C."/>
            <person name="Myers E.W."/>
            <person name="Teeling E.C."/>
        </authorList>
    </citation>
    <scope>NUCLEOTIDE SEQUENCE [LARGE SCALE GENOMIC DNA]</scope>
    <source>
        <strain evidence="1">MRouAeg1</strain>
        <tissue evidence="1">Muscle</tissue>
    </source>
</reference>
<gene>
    <name evidence="1" type="ORF">HJG63_012383</name>
</gene>